<organism evidence="3 4">
    <name type="scientific">Gigaspora rosea</name>
    <dbReference type="NCBI Taxonomy" id="44941"/>
    <lineage>
        <taxon>Eukaryota</taxon>
        <taxon>Fungi</taxon>
        <taxon>Fungi incertae sedis</taxon>
        <taxon>Mucoromycota</taxon>
        <taxon>Glomeromycotina</taxon>
        <taxon>Glomeromycetes</taxon>
        <taxon>Diversisporales</taxon>
        <taxon>Gigasporaceae</taxon>
        <taxon>Gigaspora</taxon>
    </lineage>
</organism>
<sequence length="380" mass="43192">MTDIEGSQLPQKYQERLLARRRGLGTPKTELRSFKIIVSSGNETPESTESISETVQQPDNITTDDYAHISPIRSGNQVSGNETPESTESTSETVQQPDNIMTNDYAYISPIRSGNQAMPMSWSSRIISPNSTKINRLQTTEPPQSVNTDNVDLSSSMSSTKSISNTDSEEEPSGYKNRRVKRTVTRLNECNVVGNVINDTIEEFLDELDDNKFSKEFQYFKKEVELRLIEQSDLVDEHIALQSSLQKAKSRIRQLRTELLNVQRHHDKVYSELHKERSTFRMDEENRKKLEQIHTFLSDLELLRISVMSRDSAQDMEEDDEVLDGFEGLLASVTSRCCDVSNLNMIFQSSDSIRITDAGNLGVLRRFNSLLEKCSASILF</sequence>
<feature type="region of interest" description="Disordered" evidence="2">
    <location>
        <begin position="136"/>
        <end position="177"/>
    </location>
</feature>
<dbReference type="STRING" id="44941.A0A397W3L7"/>
<feature type="compositionally biased region" description="Low complexity" evidence="2">
    <location>
        <begin position="82"/>
        <end position="93"/>
    </location>
</feature>
<dbReference type="AlphaFoldDB" id="A0A397W3L7"/>
<gene>
    <name evidence="3" type="ORF">C2G38_2058848</name>
</gene>
<reference evidence="3 4" key="1">
    <citation type="submission" date="2018-06" db="EMBL/GenBank/DDBJ databases">
        <title>Comparative genomics reveals the genomic features of Rhizophagus irregularis, R. cerebriforme, R. diaphanum and Gigaspora rosea, and their symbiotic lifestyle signature.</title>
        <authorList>
            <person name="Morin E."/>
            <person name="San Clemente H."/>
            <person name="Chen E.C.H."/>
            <person name="De La Providencia I."/>
            <person name="Hainaut M."/>
            <person name="Kuo A."/>
            <person name="Kohler A."/>
            <person name="Murat C."/>
            <person name="Tang N."/>
            <person name="Roy S."/>
            <person name="Loubradou J."/>
            <person name="Henrissat B."/>
            <person name="Grigoriev I.V."/>
            <person name="Corradi N."/>
            <person name="Roux C."/>
            <person name="Martin F.M."/>
        </authorList>
    </citation>
    <scope>NUCLEOTIDE SEQUENCE [LARGE SCALE GENOMIC DNA]</scope>
    <source>
        <strain evidence="3 4">DAOM 194757</strain>
    </source>
</reference>
<keyword evidence="4" id="KW-1185">Reference proteome</keyword>
<comment type="caution">
    <text evidence="3">The sequence shown here is derived from an EMBL/GenBank/DDBJ whole genome shotgun (WGS) entry which is preliminary data.</text>
</comment>
<proteinExistence type="predicted"/>
<feature type="coiled-coil region" evidence="1">
    <location>
        <begin position="238"/>
        <end position="265"/>
    </location>
</feature>
<dbReference type="Proteomes" id="UP000266673">
    <property type="component" value="Unassembled WGS sequence"/>
</dbReference>
<dbReference type="EMBL" id="QKWP01000060">
    <property type="protein sequence ID" value="RIB28622.1"/>
    <property type="molecule type" value="Genomic_DNA"/>
</dbReference>
<feature type="compositionally biased region" description="Low complexity" evidence="2">
    <location>
        <begin position="43"/>
        <end position="54"/>
    </location>
</feature>
<protein>
    <submittedName>
        <fullName evidence="3">Uncharacterized protein</fullName>
    </submittedName>
</protein>
<name>A0A397W3L7_9GLOM</name>
<evidence type="ECO:0000313" key="3">
    <source>
        <dbReference type="EMBL" id="RIB28622.1"/>
    </source>
</evidence>
<feature type="region of interest" description="Disordered" evidence="2">
    <location>
        <begin position="35"/>
        <end position="96"/>
    </location>
</feature>
<feature type="compositionally biased region" description="Low complexity" evidence="2">
    <location>
        <begin position="154"/>
        <end position="166"/>
    </location>
</feature>
<feature type="compositionally biased region" description="Polar residues" evidence="2">
    <location>
        <begin position="136"/>
        <end position="153"/>
    </location>
</feature>
<accession>A0A397W3L7</accession>
<evidence type="ECO:0000256" key="2">
    <source>
        <dbReference type="SAM" id="MobiDB-lite"/>
    </source>
</evidence>
<dbReference type="OrthoDB" id="2396748at2759"/>
<evidence type="ECO:0000313" key="4">
    <source>
        <dbReference type="Proteomes" id="UP000266673"/>
    </source>
</evidence>
<evidence type="ECO:0000256" key="1">
    <source>
        <dbReference type="SAM" id="Coils"/>
    </source>
</evidence>
<keyword evidence="1" id="KW-0175">Coiled coil</keyword>